<dbReference type="RefSeq" id="WP_078981484.1">
    <property type="nucleotide sequence ID" value="NZ_MWQN01000003.1"/>
</dbReference>
<dbReference type="Gene3D" id="2.120.10.70">
    <property type="entry name" value="Fucose-specific lectin"/>
    <property type="match status" value="1"/>
</dbReference>
<dbReference type="EMBL" id="MWQN01000003">
    <property type="protein sequence ID" value="OPC78393.1"/>
    <property type="molecule type" value="Genomic_DNA"/>
</dbReference>
<dbReference type="PANTHER" id="PTHR12993:SF23">
    <property type="entry name" value="N-ACETYLGLUCOSAMINYLPHOSPHATIDYLINOSITOL DEACETYLASE"/>
    <property type="match status" value="1"/>
</dbReference>
<comment type="caution">
    <text evidence="3">The sequence shown here is derived from an EMBL/GenBank/DDBJ whole genome shotgun (WGS) entry which is preliminary data.</text>
</comment>
<organism evidence="3 4">
    <name type="scientific">Embleya scabrispora</name>
    <dbReference type="NCBI Taxonomy" id="159449"/>
    <lineage>
        <taxon>Bacteria</taxon>
        <taxon>Bacillati</taxon>
        <taxon>Actinomycetota</taxon>
        <taxon>Actinomycetes</taxon>
        <taxon>Kitasatosporales</taxon>
        <taxon>Streptomycetaceae</taxon>
        <taxon>Embleya</taxon>
    </lineage>
</organism>
<evidence type="ECO:0000313" key="4">
    <source>
        <dbReference type="Proteomes" id="UP000190037"/>
    </source>
</evidence>
<evidence type="ECO:0000313" key="3">
    <source>
        <dbReference type="EMBL" id="OPC78393.1"/>
    </source>
</evidence>
<dbReference type="GO" id="GO:0000225">
    <property type="term" value="F:N-acetylglucosaminylphosphatidylinositol deacetylase activity"/>
    <property type="evidence" value="ECO:0007669"/>
    <property type="project" value="TreeGrafter"/>
</dbReference>
<evidence type="ECO:0000259" key="2">
    <source>
        <dbReference type="Pfam" id="PF26607"/>
    </source>
</evidence>
<evidence type="ECO:0000256" key="1">
    <source>
        <dbReference type="ARBA" id="ARBA00022833"/>
    </source>
</evidence>
<dbReference type="OrthoDB" id="6064917at2"/>
<dbReference type="SUPFAM" id="SSF89372">
    <property type="entry name" value="Fucose-specific lectin"/>
    <property type="match status" value="2"/>
</dbReference>
<dbReference type="Gene3D" id="3.40.50.10320">
    <property type="entry name" value="LmbE-like"/>
    <property type="match status" value="1"/>
</dbReference>
<gene>
    <name evidence="3" type="ORF">B4N89_40270</name>
</gene>
<sequence>MPADEVISDSSHSSLTAPLASHFVQIVAHEDDDLLFMNPDIQVGLSAGISTTTIYLTAGQGFKTGDDAAAYTAERQAGVLAAYAQMAGVSGCDGAAAGPAGCWDATAVTVLGHTVQKFALKQRPDVHLIFLSLPDGLGSPTGSLEGLFAGTETSLQTIRVNGQAAGVVWPQSYTRADLINVLRELLSTLGATSVRIQDTAPDPNLFHDHADHVAAARFGEAAYIAYGATNNRVLLDRYRDYNITNMPVNLSPAEKAAKWATANVYIAHDSVLVGTDLTQYEEWSSREYPRSQRGTNWIGPDSAGRLRAFVVQSGDLLEWSQDDALAWSGPVTHGNPGGPLDAGLTVAADEDGRLEVFGQRRDTGEIVTRFQLGGGGWAWGALGNPNGGANALLVSVPAVIANADGRLQLFVRNAGGGISSRWQTQINGVWSGWADMGGSSIQGPPTAIVTADGRIELFAPTVDHVLHWYQSTPNGAMTTNTTFPVVVPASRPMPARDQDGRIELFYRQQGTAEVAVRFQTAPGGGWPGSTVVGSGQSGIGEPAAVTDGTGRIVLMARNRSGGVSYTRQSTPNNVFGAWVNRGGFQVGTPAAAVDRDGRVELLIVDPRGQVLHSRQDANGVFPAWTLIG</sequence>
<dbReference type="SUPFAM" id="SSF102588">
    <property type="entry name" value="LmbE-like"/>
    <property type="match status" value="1"/>
</dbReference>
<dbReference type="Proteomes" id="UP000190037">
    <property type="component" value="Unassembled WGS sequence"/>
</dbReference>
<accession>A0A1T3NN83</accession>
<name>A0A1T3NN83_9ACTN</name>
<dbReference type="PANTHER" id="PTHR12993">
    <property type="entry name" value="N-ACETYLGLUCOSAMINYL-PHOSPHATIDYLINOSITOL DE-N-ACETYLASE-RELATED"/>
    <property type="match status" value="1"/>
</dbReference>
<feature type="domain" description="PLL-like beta propeller" evidence="2">
    <location>
        <begin position="344"/>
        <end position="625"/>
    </location>
</feature>
<protein>
    <recommendedName>
        <fullName evidence="2">PLL-like beta propeller domain-containing protein</fullName>
    </recommendedName>
</protein>
<dbReference type="InterPro" id="IPR058502">
    <property type="entry name" value="PLL-like_beta-prop"/>
</dbReference>
<reference evidence="3 4" key="1">
    <citation type="submission" date="2017-03" db="EMBL/GenBank/DDBJ databases">
        <title>Draft genome sequence of Streptomyces scabrisporus NF3, endophyte isolated from Amphipterygium adstringens.</title>
        <authorList>
            <person name="Vazquez M."/>
            <person name="Ceapa C.D."/>
            <person name="Rodriguez Luna D."/>
            <person name="Sanchez Esquivel S."/>
        </authorList>
    </citation>
    <scope>NUCLEOTIDE SEQUENCE [LARGE SCALE GENOMIC DNA]</scope>
    <source>
        <strain evidence="3 4">NF3</strain>
    </source>
</reference>
<dbReference type="Pfam" id="PF02585">
    <property type="entry name" value="PIG-L"/>
    <property type="match status" value="1"/>
</dbReference>
<dbReference type="STRING" id="159449.B4N89_40270"/>
<dbReference type="InterPro" id="IPR003737">
    <property type="entry name" value="GlcNAc_PI_deacetylase-related"/>
</dbReference>
<dbReference type="GO" id="GO:0016137">
    <property type="term" value="P:glycoside metabolic process"/>
    <property type="evidence" value="ECO:0007669"/>
    <property type="project" value="UniProtKB-ARBA"/>
</dbReference>
<dbReference type="InterPro" id="IPR024078">
    <property type="entry name" value="LmbE-like_dom_sf"/>
</dbReference>
<dbReference type="AlphaFoldDB" id="A0A1T3NN83"/>
<keyword evidence="4" id="KW-1185">Reference proteome</keyword>
<dbReference type="Pfam" id="PF26607">
    <property type="entry name" value="DUF8189"/>
    <property type="match status" value="1"/>
</dbReference>
<keyword evidence="1" id="KW-0862">Zinc</keyword>
<proteinExistence type="predicted"/>